<feature type="chain" id="PRO_5047207705" evidence="2">
    <location>
        <begin position="32"/>
        <end position="87"/>
    </location>
</feature>
<accession>A0ABR2T0H6</accession>
<keyword evidence="2" id="KW-0732">Signal</keyword>
<evidence type="ECO:0000256" key="1">
    <source>
        <dbReference type="SAM" id="MobiDB-lite"/>
    </source>
</evidence>
<evidence type="ECO:0000313" key="3">
    <source>
        <dbReference type="EMBL" id="KAK9030991.1"/>
    </source>
</evidence>
<protein>
    <submittedName>
        <fullName evidence="3">Uncharacterized protein</fullName>
    </submittedName>
</protein>
<feature type="region of interest" description="Disordered" evidence="1">
    <location>
        <begin position="38"/>
        <end position="87"/>
    </location>
</feature>
<name>A0ABR2T0H6_9ROSI</name>
<evidence type="ECO:0000313" key="4">
    <source>
        <dbReference type="Proteomes" id="UP001396334"/>
    </source>
</evidence>
<feature type="signal peptide" evidence="2">
    <location>
        <begin position="1"/>
        <end position="31"/>
    </location>
</feature>
<proteinExistence type="predicted"/>
<organism evidence="3 4">
    <name type="scientific">Hibiscus sabdariffa</name>
    <name type="common">roselle</name>
    <dbReference type="NCBI Taxonomy" id="183260"/>
    <lineage>
        <taxon>Eukaryota</taxon>
        <taxon>Viridiplantae</taxon>
        <taxon>Streptophyta</taxon>
        <taxon>Embryophyta</taxon>
        <taxon>Tracheophyta</taxon>
        <taxon>Spermatophyta</taxon>
        <taxon>Magnoliopsida</taxon>
        <taxon>eudicotyledons</taxon>
        <taxon>Gunneridae</taxon>
        <taxon>Pentapetalae</taxon>
        <taxon>rosids</taxon>
        <taxon>malvids</taxon>
        <taxon>Malvales</taxon>
        <taxon>Malvaceae</taxon>
        <taxon>Malvoideae</taxon>
        <taxon>Hibiscus</taxon>
    </lineage>
</organism>
<sequence>MKVNTRALAVLTLLLLLLVSKPLSNIAQAEARSILHNHASSVSKKAKGSPSPRVPGDLQADKRNPQKLVESSFRRIPPSTANPIGNK</sequence>
<evidence type="ECO:0000256" key="2">
    <source>
        <dbReference type="SAM" id="SignalP"/>
    </source>
</evidence>
<reference evidence="3 4" key="1">
    <citation type="journal article" date="2024" name="G3 (Bethesda)">
        <title>Genome assembly of Hibiscus sabdariffa L. provides insights into metabolisms of medicinal natural products.</title>
        <authorList>
            <person name="Kim T."/>
        </authorList>
    </citation>
    <scope>NUCLEOTIDE SEQUENCE [LARGE SCALE GENOMIC DNA]</scope>
    <source>
        <strain evidence="3">TK-2024</strain>
        <tissue evidence="3">Old leaves</tissue>
    </source>
</reference>
<comment type="caution">
    <text evidence="3">The sequence shown here is derived from an EMBL/GenBank/DDBJ whole genome shotgun (WGS) entry which is preliminary data.</text>
</comment>
<keyword evidence="4" id="KW-1185">Reference proteome</keyword>
<dbReference type="Proteomes" id="UP001396334">
    <property type="component" value="Unassembled WGS sequence"/>
</dbReference>
<dbReference type="EMBL" id="JBBPBN010000010">
    <property type="protein sequence ID" value="KAK9030991.1"/>
    <property type="molecule type" value="Genomic_DNA"/>
</dbReference>
<gene>
    <name evidence="3" type="ORF">V6N11_032389</name>
</gene>